<evidence type="ECO:0000256" key="9">
    <source>
        <dbReference type="ARBA" id="ARBA00023136"/>
    </source>
</evidence>
<gene>
    <name evidence="13" type="ORF">IDM48_06455</name>
</gene>
<comment type="subcellular location">
    <subcellularLocation>
        <location evidence="1">Membrane</location>
        <topology evidence="1">Multi-pass membrane protein</topology>
    </subcellularLocation>
</comment>
<dbReference type="PANTHER" id="PTHR35457:SF1">
    <property type="entry name" value="HEME A SYNTHASE"/>
    <property type="match status" value="1"/>
</dbReference>
<evidence type="ECO:0000256" key="10">
    <source>
        <dbReference type="ARBA" id="ARBA00023157"/>
    </source>
</evidence>
<evidence type="ECO:0000256" key="6">
    <source>
        <dbReference type="ARBA" id="ARBA00023002"/>
    </source>
</evidence>
<feature type="transmembrane region" description="Helical" evidence="12">
    <location>
        <begin position="292"/>
        <end position="311"/>
    </location>
</feature>
<keyword evidence="3 12" id="KW-0812">Transmembrane</keyword>
<keyword evidence="5 12" id="KW-1133">Transmembrane helix</keyword>
<feature type="transmembrane region" description="Helical" evidence="12">
    <location>
        <begin position="137"/>
        <end position="160"/>
    </location>
</feature>
<dbReference type="RefSeq" id="WP_145174557.1">
    <property type="nucleotide sequence ID" value="NZ_CP061538.1"/>
</dbReference>
<name>A0A7H2BHC0_9MICC</name>
<keyword evidence="14" id="KW-1185">Reference proteome</keyword>
<evidence type="ECO:0000256" key="3">
    <source>
        <dbReference type="ARBA" id="ARBA00022692"/>
    </source>
</evidence>
<dbReference type="EMBL" id="CP061538">
    <property type="protein sequence ID" value="QNV39066.1"/>
    <property type="molecule type" value="Genomic_DNA"/>
</dbReference>
<feature type="transmembrane region" description="Helical" evidence="12">
    <location>
        <begin position="257"/>
        <end position="280"/>
    </location>
</feature>
<evidence type="ECO:0000256" key="4">
    <source>
        <dbReference type="ARBA" id="ARBA00022723"/>
    </source>
</evidence>
<keyword evidence="8" id="KW-0350">Heme biosynthesis</keyword>
<dbReference type="Proteomes" id="UP000516421">
    <property type="component" value="Chromosome"/>
</dbReference>
<keyword evidence="6" id="KW-0560">Oxidoreductase</keyword>
<evidence type="ECO:0000256" key="5">
    <source>
        <dbReference type="ARBA" id="ARBA00022989"/>
    </source>
</evidence>
<evidence type="ECO:0000313" key="14">
    <source>
        <dbReference type="Proteomes" id="UP000516421"/>
    </source>
</evidence>
<reference evidence="13 14" key="1">
    <citation type="submission" date="2020-09" db="EMBL/GenBank/DDBJ databases">
        <title>Investigation of environmental microbe.</title>
        <authorList>
            <person name="Ou Y."/>
            <person name="Kang Q."/>
        </authorList>
    </citation>
    <scope>NUCLEOTIDE SEQUENCE [LARGE SCALE GENOMIC DNA]</scope>
    <source>
        <strain evidence="13 14">KJZ-9</strain>
    </source>
</reference>
<keyword evidence="7" id="KW-0408">Iron</keyword>
<dbReference type="GO" id="GO:0016020">
    <property type="term" value="C:membrane"/>
    <property type="evidence" value="ECO:0007669"/>
    <property type="project" value="UniProtKB-SubCell"/>
</dbReference>
<dbReference type="GO" id="GO:0016491">
    <property type="term" value="F:oxidoreductase activity"/>
    <property type="evidence" value="ECO:0007669"/>
    <property type="project" value="UniProtKB-KW"/>
</dbReference>
<evidence type="ECO:0000256" key="1">
    <source>
        <dbReference type="ARBA" id="ARBA00004141"/>
    </source>
</evidence>
<dbReference type="Pfam" id="PF02628">
    <property type="entry name" value="COX15-CtaA"/>
    <property type="match status" value="1"/>
</dbReference>
<dbReference type="InterPro" id="IPR050450">
    <property type="entry name" value="COX15/CtaA_HemeA_synthase"/>
</dbReference>
<feature type="transmembrane region" description="Helical" evidence="12">
    <location>
        <begin position="217"/>
        <end position="237"/>
    </location>
</feature>
<evidence type="ECO:0000256" key="12">
    <source>
        <dbReference type="SAM" id="Phobius"/>
    </source>
</evidence>
<feature type="transmembrane region" description="Helical" evidence="12">
    <location>
        <begin position="89"/>
        <end position="110"/>
    </location>
</feature>
<feature type="transmembrane region" description="Helical" evidence="12">
    <location>
        <begin position="32"/>
        <end position="52"/>
    </location>
</feature>
<comment type="pathway">
    <text evidence="11">Porphyrin-containing compound metabolism.</text>
</comment>
<dbReference type="GO" id="GO:0046872">
    <property type="term" value="F:metal ion binding"/>
    <property type="evidence" value="ECO:0007669"/>
    <property type="project" value="UniProtKB-KW"/>
</dbReference>
<dbReference type="PANTHER" id="PTHR35457">
    <property type="entry name" value="HEME A SYNTHASE"/>
    <property type="match status" value="1"/>
</dbReference>
<dbReference type="GO" id="GO:0006784">
    <property type="term" value="P:heme A biosynthetic process"/>
    <property type="evidence" value="ECO:0007669"/>
    <property type="project" value="InterPro"/>
</dbReference>
<evidence type="ECO:0000256" key="2">
    <source>
        <dbReference type="ARBA" id="ARBA00022475"/>
    </source>
</evidence>
<proteinExistence type="predicted"/>
<organism evidence="13 14">
    <name type="scientific">Rothia amarae</name>
    <dbReference type="NCBI Taxonomy" id="169480"/>
    <lineage>
        <taxon>Bacteria</taxon>
        <taxon>Bacillati</taxon>
        <taxon>Actinomycetota</taxon>
        <taxon>Actinomycetes</taxon>
        <taxon>Micrococcales</taxon>
        <taxon>Micrococcaceae</taxon>
        <taxon>Rothia</taxon>
    </lineage>
</organism>
<accession>A0A7H2BHC0</accession>
<sequence length="365" mass="40695">MSVNTAPQKRDRLVSLREKLLPTEYTPWIKTMAYAVVLANIFLIVSGGIVRLTGSGLGCDTWPRCTTEGSWTTTPEMGIHGIVEFGNRMLTFVLMAVTVLVFLSIVRIVLPHARGFKDVFPLLFTGLRSAQNRYSDIFNLSLLLLWGIPLQAIVGGISVWLKLNPWMITAHFYLTGIMIGIAAIYLNRVLRYFEKTSSASERVLEETLPAQSKEMRILGWIGLALVAYLVFMGTVVTGTGPHAGDPQAHRHAFNPVIVTRMHSLGVWAYCATVIFVLLLQRKNNWPVSLKKGITLVLLVLVYQAVVGYTQYFNGLPIWLVELHLLGSGLFIWAAVSLIEKQLVIGSASERQKTARRIYQAPVISR</sequence>
<evidence type="ECO:0000256" key="7">
    <source>
        <dbReference type="ARBA" id="ARBA00023004"/>
    </source>
</evidence>
<dbReference type="KEGG" id="rama:IDM48_06455"/>
<evidence type="ECO:0000313" key="13">
    <source>
        <dbReference type="EMBL" id="QNV39066.1"/>
    </source>
</evidence>
<keyword evidence="10" id="KW-1015">Disulfide bond</keyword>
<dbReference type="InterPro" id="IPR003780">
    <property type="entry name" value="COX15/CtaA_fam"/>
</dbReference>
<feature type="transmembrane region" description="Helical" evidence="12">
    <location>
        <begin position="166"/>
        <end position="186"/>
    </location>
</feature>
<keyword evidence="2" id="KW-1003">Cell membrane</keyword>
<evidence type="ECO:0000256" key="11">
    <source>
        <dbReference type="ARBA" id="ARBA00023444"/>
    </source>
</evidence>
<feature type="transmembrane region" description="Helical" evidence="12">
    <location>
        <begin position="317"/>
        <end position="338"/>
    </location>
</feature>
<evidence type="ECO:0000256" key="8">
    <source>
        <dbReference type="ARBA" id="ARBA00023133"/>
    </source>
</evidence>
<keyword evidence="9 12" id="KW-0472">Membrane</keyword>
<dbReference type="AlphaFoldDB" id="A0A7H2BHC0"/>
<keyword evidence="4" id="KW-0479">Metal-binding</keyword>
<protein>
    <submittedName>
        <fullName evidence="13">Heme A synthase</fullName>
    </submittedName>
</protein>